<organism evidence="1 2">
    <name type="scientific">Candolleomyces aberdarensis</name>
    <dbReference type="NCBI Taxonomy" id="2316362"/>
    <lineage>
        <taxon>Eukaryota</taxon>
        <taxon>Fungi</taxon>
        <taxon>Dikarya</taxon>
        <taxon>Basidiomycota</taxon>
        <taxon>Agaricomycotina</taxon>
        <taxon>Agaricomycetes</taxon>
        <taxon>Agaricomycetidae</taxon>
        <taxon>Agaricales</taxon>
        <taxon>Agaricineae</taxon>
        <taxon>Psathyrellaceae</taxon>
        <taxon>Candolleomyces</taxon>
    </lineage>
</organism>
<comment type="caution">
    <text evidence="1">The sequence shown here is derived from an EMBL/GenBank/DDBJ whole genome shotgun (WGS) entry which is preliminary data.</text>
</comment>
<sequence length="467" mass="52981">MGRTSPIFRLANETLMQIFDHAVHLPAPPNIDFPPTSSVEDKPGIASHATNPTTPVTLSHVCKHWRRLARSISGLWATIFITSDSNGVVKLLTDVWLSNSGSHLLGLTIVGALRSRKRPDFSKILAVLEQESHRWNSFTLDNHWGQWSCLPSSMAPATQLRSLSFNPGCRYEQQVNLQRFVIDSPALREVELRDQDLVMHAAVVSGVISTRLTTLKLRIAMENHPEFFSTLSLFQGLEVLEVKLNKFDGIDRTLQLFQHHFKDEIVYLPALKRFTLIGAQGLAHDRLLMLLDHLEIPSLSDIAIRTAFPAGERAPAVFSALDKMLQRSNAVLQCLSFFDENNDFNLHPFLTHPSLISLEELEARSCQMNILLECLKIESRDTPVDFVLLPKLRHIRLVLYDCSNNPCALSKLAKSRMGVNPLVAKIVSVEAKFSVRRQMEMERRFWDRQPELALVERRFYHGDSIVQ</sequence>
<evidence type="ECO:0000313" key="1">
    <source>
        <dbReference type="EMBL" id="RXW14251.1"/>
    </source>
</evidence>
<reference evidence="1 2" key="1">
    <citation type="submission" date="2019-01" db="EMBL/GenBank/DDBJ databases">
        <title>Draft genome sequence of Psathyrella aberdarensis IHI B618.</title>
        <authorList>
            <person name="Buettner E."/>
            <person name="Kellner H."/>
        </authorList>
    </citation>
    <scope>NUCLEOTIDE SEQUENCE [LARGE SCALE GENOMIC DNA]</scope>
    <source>
        <strain evidence="1 2">IHI B618</strain>
    </source>
</reference>
<evidence type="ECO:0000313" key="2">
    <source>
        <dbReference type="Proteomes" id="UP000290288"/>
    </source>
</evidence>
<dbReference type="AlphaFoldDB" id="A0A4Q2D6Q8"/>
<name>A0A4Q2D6Q8_9AGAR</name>
<protein>
    <submittedName>
        <fullName evidence="1">Uncharacterized protein</fullName>
    </submittedName>
</protein>
<dbReference type="Proteomes" id="UP000290288">
    <property type="component" value="Unassembled WGS sequence"/>
</dbReference>
<keyword evidence="2" id="KW-1185">Reference proteome</keyword>
<accession>A0A4Q2D6Q8</accession>
<dbReference type="EMBL" id="SDEE01000734">
    <property type="protein sequence ID" value="RXW14251.1"/>
    <property type="molecule type" value="Genomic_DNA"/>
</dbReference>
<dbReference type="OrthoDB" id="2899151at2759"/>
<gene>
    <name evidence="1" type="ORF">EST38_g11603</name>
</gene>
<dbReference type="Gene3D" id="1.20.1280.50">
    <property type="match status" value="1"/>
</dbReference>
<proteinExistence type="predicted"/>